<evidence type="ECO:0000313" key="2">
    <source>
        <dbReference type="Proteomes" id="UP001500729"/>
    </source>
</evidence>
<evidence type="ECO:0000313" key="1">
    <source>
        <dbReference type="EMBL" id="GAA0546106.1"/>
    </source>
</evidence>
<dbReference type="Proteomes" id="UP001500729">
    <property type="component" value="Unassembled WGS sequence"/>
</dbReference>
<organism evidence="1 2">
    <name type="scientific">Saccharopolyspora erythraea</name>
    <name type="common">Streptomyces erythraeus</name>
    <dbReference type="NCBI Taxonomy" id="1836"/>
    <lineage>
        <taxon>Bacteria</taxon>
        <taxon>Bacillati</taxon>
        <taxon>Actinomycetota</taxon>
        <taxon>Actinomycetes</taxon>
        <taxon>Pseudonocardiales</taxon>
        <taxon>Pseudonocardiaceae</taxon>
        <taxon>Saccharopolyspora</taxon>
    </lineage>
</organism>
<keyword evidence="2" id="KW-1185">Reference proteome</keyword>
<protein>
    <submittedName>
        <fullName evidence="1">Uncharacterized protein</fullName>
    </submittedName>
</protein>
<gene>
    <name evidence="1" type="ORF">GCM10009533_51190</name>
</gene>
<accession>A0ABN1DKR9</accession>
<proteinExistence type="predicted"/>
<name>A0ABN1DKR9_SACER</name>
<sequence length="106" mass="11013">MVLLCLAAIAFPLARVLRIDWVACIADLLMVLAFGLLAWRAWQRPVAAATCGWRERAGNQVGGAGIDSVTDPCAGVCASSLPGLSAADSFRAMPQLTAVVRSVGAD</sequence>
<dbReference type="EMBL" id="BAAAGS010000041">
    <property type="protein sequence ID" value="GAA0546106.1"/>
    <property type="molecule type" value="Genomic_DNA"/>
</dbReference>
<reference evidence="1 2" key="1">
    <citation type="journal article" date="2019" name="Int. J. Syst. Evol. Microbiol.">
        <title>The Global Catalogue of Microorganisms (GCM) 10K type strain sequencing project: providing services to taxonomists for standard genome sequencing and annotation.</title>
        <authorList>
            <consortium name="The Broad Institute Genomics Platform"/>
            <consortium name="The Broad Institute Genome Sequencing Center for Infectious Disease"/>
            <person name="Wu L."/>
            <person name="Ma J."/>
        </authorList>
    </citation>
    <scope>NUCLEOTIDE SEQUENCE [LARGE SCALE GENOMIC DNA]</scope>
    <source>
        <strain evidence="1 2">JCM 10303</strain>
    </source>
</reference>
<comment type="caution">
    <text evidence="1">The sequence shown here is derived from an EMBL/GenBank/DDBJ whole genome shotgun (WGS) entry which is preliminary data.</text>
</comment>